<sequence>MSEMKLLITGGSGFIGTNLVELLLDNNISGIFNVDKEKPLNAQHNKFWIECDIMDEERLSKVFKQFEPTHVLHLAARTDTASQNLDDYFENTEGTRNVINAIENTPSVKRVVITSTQYVYKSKEQPLPHSDEQYIPHTAYGISKKITEELTRNSKMNCIWTIIRPTNVWGPWNMRYPNEFLKIVDKGLFMHPGNTQPVKSYGYVKNVAHQIFGILKAPAEIVDKQVYYVGDLPMSSAEWVNSFSVELTGRTVRKIPFGLMKMASYAGDVIRKMNIPFPLHSVRFNNMIDDYLTPMQKTVDKFGLSHPDHDNNVKETINWIKNDGREHFTYWRNK</sequence>
<organism evidence="3 4">
    <name type="scientific">Mucilaginibacter panaciglaebae</name>
    <dbReference type="NCBI Taxonomy" id="502331"/>
    <lineage>
        <taxon>Bacteria</taxon>
        <taxon>Pseudomonadati</taxon>
        <taxon>Bacteroidota</taxon>
        <taxon>Sphingobacteriia</taxon>
        <taxon>Sphingobacteriales</taxon>
        <taxon>Sphingobacteriaceae</taxon>
        <taxon>Mucilaginibacter</taxon>
    </lineage>
</organism>
<reference evidence="4" key="1">
    <citation type="journal article" date="2019" name="Int. J. Syst. Evol. Microbiol.">
        <title>The Global Catalogue of Microorganisms (GCM) 10K type strain sequencing project: providing services to taxonomists for standard genome sequencing and annotation.</title>
        <authorList>
            <consortium name="The Broad Institute Genomics Platform"/>
            <consortium name="The Broad Institute Genome Sequencing Center for Infectious Disease"/>
            <person name="Wu L."/>
            <person name="Ma J."/>
        </authorList>
    </citation>
    <scope>NUCLEOTIDE SEQUENCE [LARGE SCALE GENOMIC DNA]</scope>
    <source>
        <strain evidence="4">JCM 17085</strain>
    </source>
</reference>
<evidence type="ECO:0000259" key="2">
    <source>
        <dbReference type="Pfam" id="PF01370"/>
    </source>
</evidence>
<proteinExistence type="inferred from homology"/>
<dbReference type="Pfam" id="PF01370">
    <property type="entry name" value="Epimerase"/>
    <property type="match status" value="1"/>
</dbReference>
<dbReference type="InterPro" id="IPR036291">
    <property type="entry name" value="NAD(P)-bd_dom_sf"/>
</dbReference>
<dbReference type="Proteomes" id="UP001500841">
    <property type="component" value="Unassembled WGS sequence"/>
</dbReference>
<dbReference type="EMBL" id="BAABCV010000004">
    <property type="protein sequence ID" value="GAA4092848.1"/>
    <property type="molecule type" value="Genomic_DNA"/>
</dbReference>
<gene>
    <name evidence="3" type="ORF">GCM10022392_14040</name>
</gene>
<dbReference type="InterPro" id="IPR001509">
    <property type="entry name" value="Epimerase_deHydtase"/>
</dbReference>
<dbReference type="RefSeq" id="WP_345102238.1">
    <property type="nucleotide sequence ID" value="NZ_BAABCV010000004.1"/>
</dbReference>
<dbReference type="SUPFAM" id="SSF51735">
    <property type="entry name" value="NAD(P)-binding Rossmann-fold domains"/>
    <property type="match status" value="1"/>
</dbReference>
<name>A0ABP7WNB9_9SPHI</name>
<keyword evidence="4" id="KW-1185">Reference proteome</keyword>
<evidence type="ECO:0000256" key="1">
    <source>
        <dbReference type="ARBA" id="ARBA00007637"/>
    </source>
</evidence>
<comment type="similarity">
    <text evidence="1">Belongs to the NAD(P)-dependent epimerase/dehydratase family.</text>
</comment>
<dbReference type="PANTHER" id="PTHR43000">
    <property type="entry name" value="DTDP-D-GLUCOSE 4,6-DEHYDRATASE-RELATED"/>
    <property type="match status" value="1"/>
</dbReference>
<protein>
    <submittedName>
        <fullName evidence="3">NAD(P)-dependent oxidoreductase</fullName>
    </submittedName>
</protein>
<evidence type="ECO:0000313" key="4">
    <source>
        <dbReference type="Proteomes" id="UP001500841"/>
    </source>
</evidence>
<comment type="caution">
    <text evidence="3">The sequence shown here is derived from an EMBL/GenBank/DDBJ whole genome shotgun (WGS) entry which is preliminary data.</text>
</comment>
<feature type="domain" description="NAD-dependent epimerase/dehydratase" evidence="2">
    <location>
        <begin position="7"/>
        <end position="230"/>
    </location>
</feature>
<dbReference type="Gene3D" id="3.40.50.720">
    <property type="entry name" value="NAD(P)-binding Rossmann-like Domain"/>
    <property type="match status" value="1"/>
</dbReference>
<accession>A0ABP7WNB9</accession>
<evidence type="ECO:0000313" key="3">
    <source>
        <dbReference type="EMBL" id="GAA4092848.1"/>
    </source>
</evidence>